<dbReference type="InterPro" id="IPR006868">
    <property type="entry name" value="DUF630"/>
</dbReference>
<name>A0AAD3Y0U5_NEPGR</name>
<dbReference type="AlphaFoldDB" id="A0AAD3Y0U5"/>
<evidence type="ECO:0000313" key="3">
    <source>
        <dbReference type="EMBL" id="GMH25092.1"/>
    </source>
</evidence>
<reference evidence="3" key="1">
    <citation type="submission" date="2023-05" db="EMBL/GenBank/DDBJ databases">
        <title>Nepenthes gracilis genome sequencing.</title>
        <authorList>
            <person name="Fukushima K."/>
        </authorList>
    </citation>
    <scope>NUCLEOTIDE SEQUENCE</scope>
    <source>
        <strain evidence="3">SING2019-196</strain>
    </source>
</reference>
<evidence type="ECO:0000259" key="2">
    <source>
        <dbReference type="Pfam" id="PF04783"/>
    </source>
</evidence>
<evidence type="ECO:0000313" key="4">
    <source>
        <dbReference type="Proteomes" id="UP001279734"/>
    </source>
</evidence>
<keyword evidence="4" id="KW-1185">Reference proteome</keyword>
<sequence>MPYEEEFVRQALDGRCSQADAHVTYIQPLRSTGAARKKFCQPEGPVDSSSYTSTSATPEPLALSEKSFSRFSFPLPSASQRVDDDPVSLDLA</sequence>
<feature type="compositionally biased region" description="Polar residues" evidence="1">
    <location>
        <begin position="47"/>
        <end position="57"/>
    </location>
</feature>
<feature type="domain" description="DUF630" evidence="2">
    <location>
        <begin position="6"/>
        <end position="43"/>
    </location>
</feature>
<dbReference type="EMBL" id="BSYO01000029">
    <property type="protein sequence ID" value="GMH25092.1"/>
    <property type="molecule type" value="Genomic_DNA"/>
</dbReference>
<feature type="region of interest" description="Disordered" evidence="1">
    <location>
        <begin position="39"/>
        <end position="59"/>
    </location>
</feature>
<dbReference type="Pfam" id="PF04783">
    <property type="entry name" value="DUF630"/>
    <property type="match status" value="1"/>
</dbReference>
<gene>
    <name evidence="3" type="ORF">Nepgr_026935</name>
</gene>
<comment type="caution">
    <text evidence="3">The sequence shown here is derived from an EMBL/GenBank/DDBJ whole genome shotgun (WGS) entry which is preliminary data.</text>
</comment>
<dbReference type="Proteomes" id="UP001279734">
    <property type="component" value="Unassembled WGS sequence"/>
</dbReference>
<proteinExistence type="predicted"/>
<evidence type="ECO:0000256" key="1">
    <source>
        <dbReference type="SAM" id="MobiDB-lite"/>
    </source>
</evidence>
<organism evidence="3 4">
    <name type="scientific">Nepenthes gracilis</name>
    <name type="common">Slender pitcher plant</name>
    <dbReference type="NCBI Taxonomy" id="150966"/>
    <lineage>
        <taxon>Eukaryota</taxon>
        <taxon>Viridiplantae</taxon>
        <taxon>Streptophyta</taxon>
        <taxon>Embryophyta</taxon>
        <taxon>Tracheophyta</taxon>
        <taxon>Spermatophyta</taxon>
        <taxon>Magnoliopsida</taxon>
        <taxon>eudicotyledons</taxon>
        <taxon>Gunneridae</taxon>
        <taxon>Pentapetalae</taxon>
        <taxon>Caryophyllales</taxon>
        <taxon>Nepenthaceae</taxon>
        <taxon>Nepenthes</taxon>
    </lineage>
</organism>
<accession>A0AAD3Y0U5</accession>
<protein>
    <recommendedName>
        <fullName evidence="2">DUF630 domain-containing protein</fullName>
    </recommendedName>
</protein>